<dbReference type="InterPro" id="IPR000873">
    <property type="entry name" value="AMP-dep_synth/lig_dom"/>
</dbReference>
<evidence type="ECO:0000313" key="6">
    <source>
        <dbReference type="Proteomes" id="UP001443914"/>
    </source>
</evidence>
<dbReference type="Pfam" id="PF00501">
    <property type="entry name" value="AMP-binding"/>
    <property type="match status" value="1"/>
</dbReference>
<evidence type="ECO:0000259" key="4">
    <source>
        <dbReference type="Pfam" id="PF13193"/>
    </source>
</evidence>
<gene>
    <name evidence="5" type="ORF">RND81_03G093900</name>
</gene>
<dbReference type="EMBL" id="JBDFQZ010000003">
    <property type="protein sequence ID" value="KAK9741273.1"/>
    <property type="molecule type" value="Genomic_DNA"/>
</dbReference>
<keyword evidence="2" id="KW-0436">Ligase</keyword>
<dbReference type="InterPro" id="IPR042099">
    <property type="entry name" value="ANL_N_sf"/>
</dbReference>
<name>A0AAW1LZL0_SAPOF</name>
<accession>A0AAW1LZL0</accession>
<evidence type="ECO:0000259" key="3">
    <source>
        <dbReference type="Pfam" id="PF00501"/>
    </source>
</evidence>
<feature type="domain" description="AMP-dependent synthetase/ligase" evidence="3">
    <location>
        <begin position="20"/>
        <end position="402"/>
    </location>
</feature>
<feature type="domain" description="AMP-binding enzyme C-terminal" evidence="4">
    <location>
        <begin position="453"/>
        <end position="530"/>
    </location>
</feature>
<keyword evidence="6" id="KW-1185">Reference proteome</keyword>
<dbReference type="AlphaFoldDB" id="A0AAW1LZL0"/>
<dbReference type="InterPro" id="IPR045851">
    <property type="entry name" value="AMP-bd_C_sf"/>
</dbReference>
<dbReference type="GO" id="GO:0016874">
    <property type="term" value="F:ligase activity"/>
    <property type="evidence" value="ECO:0007669"/>
    <property type="project" value="UniProtKB-KW"/>
</dbReference>
<dbReference type="SUPFAM" id="SSF56801">
    <property type="entry name" value="Acetyl-CoA synthetase-like"/>
    <property type="match status" value="1"/>
</dbReference>
<dbReference type="PANTHER" id="PTHR43859:SF57">
    <property type="entry name" value="ACYL-ACTIVATING ENZYME 8-RELATED"/>
    <property type="match status" value="1"/>
</dbReference>
<dbReference type="Proteomes" id="UP001443914">
    <property type="component" value="Unassembled WGS sequence"/>
</dbReference>
<comment type="caution">
    <text evidence="5">The sequence shown here is derived from an EMBL/GenBank/DDBJ whole genome shotgun (WGS) entry which is preliminary data.</text>
</comment>
<proteinExistence type="inferred from homology"/>
<evidence type="ECO:0000313" key="5">
    <source>
        <dbReference type="EMBL" id="KAK9741273.1"/>
    </source>
</evidence>
<dbReference type="InterPro" id="IPR025110">
    <property type="entry name" value="AMP-bd_C"/>
</dbReference>
<reference evidence="5" key="1">
    <citation type="submission" date="2024-03" db="EMBL/GenBank/DDBJ databases">
        <title>WGS assembly of Saponaria officinalis var. Norfolk2.</title>
        <authorList>
            <person name="Jenkins J."/>
            <person name="Shu S."/>
            <person name="Grimwood J."/>
            <person name="Barry K."/>
            <person name="Goodstein D."/>
            <person name="Schmutz J."/>
            <person name="Leebens-Mack J."/>
            <person name="Osbourn A."/>
        </authorList>
    </citation>
    <scope>NUCLEOTIDE SEQUENCE [LARGE SCALE GENOMIC DNA]</scope>
    <source>
        <strain evidence="5">JIC</strain>
    </source>
</reference>
<dbReference type="Gene3D" id="3.40.50.12780">
    <property type="entry name" value="N-terminal domain of ligase-like"/>
    <property type="match status" value="1"/>
</dbReference>
<evidence type="ECO:0008006" key="7">
    <source>
        <dbReference type="Google" id="ProtNLM"/>
    </source>
</evidence>
<evidence type="ECO:0000256" key="2">
    <source>
        <dbReference type="ARBA" id="ARBA00022598"/>
    </source>
</evidence>
<dbReference type="Gene3D" id="3.30.300.30">
    <property type="match status" value="1"/>
</dbReference>
<evidence type="ECO:0000256" key="1">
    <source>
        <dbReference type="ARBA" id="ARBA00006432"/>
    </source>
</evidence>
<dbReference type="CDD" id="cd12118">
    <property type="entry name" value="ttLC_FACS_AEE21_like"/>
    <property type="match status" value="1"/>
</dbReference>
<dbReference type="PANTHER" id="PTHR43859">
    <property type="entry name" value="ACYL-ACTIVATING ENZYME"/>
    <property type="match status" value="1"/>
</dbReference>
<dbReference type="Pfam" id="PF13193">
    <property type="entry name" value="AMP-binding_C"/>
    <property type="match status" value="1"/>
</dbReference>
<sequence length="555" mass="60622">MDSLKPTAANSCPLTPLTFLERAAVVYADSPSVVYNTATYTWSATNRRCLQAASAIVSLGIRPGQVVSVISPNVPAAYELHFAVPMAGAILNNINTRLNSTTISALLNHSDSKLVFVYHRLQSVVVDALSLLPPEHPRPRLVLISDDDHDSDQPTSDFCSTYEGLIESGDVSEFDWVRPKSEWDPIVLNYTSGTTASPKGVVHSHRGTFVMSVDSLIDWSMPKQPVLLWTLPMFHSNGWSFPWAMAAVGGTNICLSRFDGPTLHAAIRCHKVTHMCAAPVVLNMLVDAKPHVPLQRPVHVLTGGAPPPAPVLLKMELLGFVVSHGYGMSETGTVVISCAWKSEWNTLPPMERASLKALQGVRTIGLNKVDIIDRNSRKSLPRDGKTVGEIAVQGASVMLGYLKDQEATSKCLGDDGWLLTGDLGVIHPNGYLEIKDRSKDIIISGGENISSVEVESVLYTIPGVNEAAVVAQPHKHWGETPCAFLGFTKGVEVKLIESEVIEFCRKKLAHYMVPKRVVFLEELPKTSTGKIQKFRLREMAKAMLNNPLLETNKIV</sequence>
<comment type="similarity">
    <text evidence="1">Belongs to the ATP-dependent AMP-binding enzyme family.</text>
</comment>
<organism evidence="5 6">
    <name type="scientific">Saponaria officinalis</name>
    <name type="common">Common soapwort</name>
    <name type="synonym">Lychnis saponaria</name>
    <dbReference type="NCBI Taxonomy" id="3572"/>
    <lineage>
        <taxon>Eukaryota</taxon>
        <taxon>Viridiplantae</taxon>
        <taxon>Streptophyta</taxon>
        <taxon>Embryophyta</taxon>
        <taxon>Tracheophyta</taxon>
        <taxon>Spermatophyta</taxon>
        <taxon>Magnoliopsida</taxon>
        <taxon>eudicotyledons</taxon>
        <taxon>Gunneridae</taxon>
        <taxon>Pentapetalae</taxon>
        <taxon>Caryophyllales</taxon>
        <taxon>Caryophyllaceae</taxon>
        <taxon>Caryophylleae</taxon>
        <taxon>Saponaria</taxon>
    </lineage>
</organism>
<dbReference type="FunFam" id="3.30.300.30:FF:000008">
    <property type="entry name" value="2,3-dihydroxybenzoate-AMP ligase"/>
    <property type="match status" value="1"/>
</dbReference>
<protein>
    <recommendedName>
        <fullName evidence="7">4-coumarate--CoA ligase</fullName>
    </recommendedName>
</protein>